<dbReference type="CDD" id="cd05827">
    <property type="entry name" value="Sortase_C"/>
    <property type="match status" value="1"/>
</dbReference>
<dbReference type="Proteomes" id="UP001325248">
    <property type="component" value="Chromosome"/>
</dbReference>
<name>A0ABZ0UAD1_9FIRM</name>
<accession>A0ABZ0UAD1</accession>
<keyword evidence="4" id="KW-1185">Reference proteome</keyword>
<dbReference type="InterPro" id="IPR042002">
    <property type="entry name" value="Sortase_C"/>
</dbReference>
<gene>
    <name evidence="3" type="ORF">BLCOC_14050</name>
</gene>
<keyword evidence="2" id="KW-0812">Transmembrane</keyword>
<organism evidence="3 4">
    <name type="scientific">Blautia producta</name>
    <dbReference type="NCBI Taxonomy" id="33035"/>
    <lineage>
        <taxon>Bacteria</taxon>
        <taxon>Bacillati</taxon>
        <taxon>Bacillota</taxon>
        <taxon>Clostridia</taxon>
        <taxon>Lachnospirales</taxon>
        <taxon>Lachnospiraceae</taxon>
        <taxon>Blautia</taxon>
    </lineage>
</organism>
<evidence type="ECO:0000313" key="4">
    <source>
        <dbReference type="Proteomes" id="UP001325248"/>
    </source>
</evidence>
<dbReference type="Gene3D" id="2.40.260.10">
    <property type="entry name" value="Sortase"/>
    <property type="match status" value="1"/>
</dbReference>
<dbReference type="InterPro" id="IPR023365">
    <property type="entry name" value="Sortase_dom-sf"/>
</dbReference>
<dbReference type="NCBIfam" id="TIGR01076">
    <property type="entry name" value="sortase_fam"/>
    <property type="match status" value="1"/>
</dbReference>
<keyword evidence="1" id="KW-0378">Hydrolase</keyword>
<sequence>MKRFVKNAGFILLFMGGLLTVLYPTISNRWNEKRFQQLITTYDYMAEEQEGVSEEVEAVRQYNQTLTGSKVPDAFSVRDNVKDADYENLLNVSNNGIMGSIEIPAIDIKLPVYHYTTDEVLQKGVGHLFGSSLPIGGESTHCVLSAHRGLPNSKLFTDLNLLKKGDTFYIKVYDEVLAYEVDEIQVVEPKETEALAIEEGKDYVTLITCTPYAVNTHRLLVRGCRIPYDEEEYMETLQNVRPRISSSVWIHMLCIIAGVGIAVVVCRILPDGFGKKYGEKKKKKR</sequence>
<protein>
    <recommendedName>
        <fullName evidence="5">Sortase A</fullName>
    </recommendedName>
</protein>
<evidence type="ECO:0000313" key="3">
    <source>
        <dbReference type="EMBL" id="WPX73064.1"/>
    </source>
</evidence>
<keyword evidence="2" id="KW-0472">Membrane</keyword>
<keyword evidence="2" id="KW-1133">Transmembrane helix</keyword>
<feature type="transmembrane region" description="Helical" evidence="2">
    <location>
        <begin position="248"/>
        <end position="270"/>
    </location>
</feature>
<proteinExistence type="predicted"/>
<reference evidence="3" key="1">
    <citation type="submission" date="2023-10" db="EMBL/GenBank/DDBJ databases">
        <title>Genome sequence of Blautia coccoides DSM 935.</title>
        <authorList>
            <person name="Boeer T."/>
            <person name="Bengelsdorf F.R."/>
            <person name="Daniel R."/>
            <person name="Poehlein A."/>
        </authorList>
    </citation>
    <scope>NUCLEOTIDE SEQUENCE [LARGE SCALE GENOMIC DNA]</scope>
    <source>
        <strain evidence="3">DSM 935</strain>
    </source>
</reference>
<evidence type="ECO:0000256" key="2">
    <source>
        <dbReference type="SAM" id="Phobius"/>
    </source>
</evidence>
<dbReference type="NCBIfam" id="NF033745">
    <property type="entry name" value="class_C_sortase"/>
    <property type="match status" value="1"/>
</dbReference>
<dbReference type="Pfam" id="PF04203">
    <property type="entry name" value="Sortase"/>
    <property type="match status" value="1"/>
</dbReference>
<evidence type="ECO:0008006" key="5">
    <source>
        <dbReference type="Google" id="ProtNLM"/>
    </source>
</evidence>
<dbReference type="InterPro" id="IPR005754">
    <property type="entry name" value="Sortase"/>
</dbReference>
<evidence type="ECO:0000256" key="1">
    <source>
        <dbReference type="ARBA" id="ARBA00022801"/>
    </source>
</evidence>
<dbReference type="EMBL" id="CP136422">
    <property type="protein sequence ID" value="WPX73064.1"/>
    <property type="molecule type" value="Genomic_DNA"/>
</dbReference>
<dbReference type="SUPFAM" id="SSF63817">
    <property type="entry name" value="Sortase"/>
    <property type="match status" value="1"/>
</dbReference>